<dbReference type="CDD" id="cd07377">
    <property type="entry name" value="WHTH_GntR"/>
    <property type="match status" value="1"/>
</dbReference>
<dbReference type="Gene3D" id="1.10.10.10">
    <property type="entry name" value="Winged helix-like DNA-binding domain superfamily/Winged helix DNA-binding domain"/>
    <property type="match status" value="1"/>
</dbReference>
<reference evidence="5 6" key="1">
    <citation type="submission" date="2016-12" db="EMBL/GenBank/DDBJ databases">
        <title>Complete genome sequence of Microbacterium aurum KACC 15219.</title>
        <authorList>
            <person name="Jung Y."/>
            <person name="Shin J.-H."/>
            <person name="Lee Y.-J."/>
            <person name="Yi H."/>
            <person name="Bahn Y.-S."/>
            <person name="Kim J.F."/>
            <person name="Lee D.-W."/>
        </authorList>
    </citation>
    <scope>NUCLEOTIDE SEQUENCE [LARGE SCALE GENOMIC DNA]</scope>
    <source>
        <strain evidence="5 6">KACC 15219</strain>
    </source>
</reference>
<sequence>MSAPLAPIDLRSGTILGDEVYARIGAAILDGTLSPGQRLRDVDLAAQLGVSRTPVREALQRLERFGLVEIAVGRYTRVSAPDERVRDETGVFTAYFMGNALRLALQHADDAQLAEILQRADAVVDSALRKDGLALFENSTNMFITITRASGNSVFIGFIREASLAIQRNLRGWTPFVAGPLSRADAYLRLRDQIAARDADGAELTLRQLHGVA</sequence>
<dbReference type="InterPro" id="IPR036390">
    <property type="entry name" value="WH_DNA-bd_sf"/>
</dbReference>
<dbReference type="InterPro" id="IPR000485">
    <property type="entry name" value="AsnC-type_HTH_dom"/>
</dbReference>
<dbReference type="SMART" id="SM00345">
    <property type="entry name" value="HTH_GNTR"/>
    <property type="match status" value="1"/>
</dbReference>
<dbReference type="InterPro" id="IPR008920">
    <property type="entry name" value="TF_FadR/GntR_C"/>
</dbReference>
<dbReference type="RefSeq" id="WP_076691932.1">
    <property type="nucleotide sequence ID" value="NZ_CP018762.1"/>
</dbReference>
<evidence type="ECO:0000259" key="4">
    <source>
        <dbReference type="PROSITE" id="PS50949"/>
    </source>
</evidence>
<dbReference type="EMBL" id="CP018762">
    <property type="protein sequence ID" value="APZ35566.1"/>
    <property type="molecule type" value="Genomic_DNA"/>
</dbReference>
<dbReference type="PANTHER" id="PTHR43537">
    <property type="entry name" value="TRANSCRIPTIONAL REGULATOR, GNTR FAMILY"/>
    <property type="match status" value="1"/>
</dbReference>
<dbReference type="InterPro" id="IPR036388">
    <property type="entry name" value="WH-like_DNA-bd_sf"/>
</dbReference>
<dbReference type="OrthoDB" id="8680240at2"/>
<evidence type="ECO:0000313" key="6">
    <source>
        <dbReference type="Proteomes" id="UP000187185"/>
    </source>
</evidence>
<dbReference type="GO" id="GO:0043565">
    <property type="term" value="F:sequence-specific DNA binding"/>
    <property type="evidence" value="ECO:0007669"/>
    <property type="project" value="InterPro"/>
</dbReference>
<dbReference type="Gene3D" id="1.20.120.530">
    <property type="entry name" value="GntR ligand-binding domain-like"/>
    <property type="match status" value="1"/>
</dbReference>
<dbReference type="KEGG" id="maur:BOH66_15995"/>
<feature type="domain" description="HTH gntR-type" evidence="4">
    <location>
        <begin position="14"/>
        <end position="81"/>
    </location>
</feature>
<dbReference type="Proteomes" id="UP000187185">
    <property type="component" value="Chromosome"/>
</dbReference>
<dbReference type="Pfam" id="PF00392">
    <property type="entry name" value="GntR"/>
    <property type="match status" value="1"/>
</dbReference>
<dbReference type="SUPFAM" id="SSF48008">
    <property type="entry name" value="GntR ligand-binding domain-like"/>
    <property type="match status" value="1"/>
</dbReference>
<dbReference type="PANTHER" id="PTHR43537:SF52">
    <property type="entry name" value="FATTY ACID METABOLISM REGULATOR PROTEIN"/>
    <property type="match status" value="1"/>
</dbReference>
<dbReference type="InterPro" id="IPR011711">
    <property type="entry name" value="GntR_C"/>
</dbReference>
<accession>A0A1P8UBR0</accession>
<keyword evidence="6" id="KW-1185">Reference proteome</keyword>
<dbReference type="SUPFAM" id="SSF46785">
    <property type="entry name" value="Winged helix' DNA-binding domain"/>
    <property type="match status" value="1"/>
</dbReference>
<dbReference type="PRINTS" id="PR00035">
    <property type="entry name" value="HTHGNTR"/>
</dbReference>
<dbReference type="AlphaFoldDB" id="A0A1P8UBR0"/>
<evidence type="ECO:0000256" key="2">
    <source>
        <dbReference type="ARBA" id="ARBA00023125"/>
    </source>
</evidence>
<keyword evidence="1" id="KW-0805">Transcription regulation</keyword>
<dbReference type="PRINTS" id="PR00033">
    <property type="entry name" value="HTHASNC"/>
</dbReference>
<dbReference type="GO" id="GO:0003700">
    <property type="term" value="F:DNA-binding transcription factor activity"/>
    <property type="evidence" value="ECO:0007669"/>
    <property type="project" value="InterPro"/>
</dbReference>
<keyword evidence="3" id="KW-0804">Transcription</keyword>
<organism evidence="5 6">
    <name type="scientific">Microbacterium aurum</name>
    <dbReference type="NCBI Taxonomy" id="36805"/>
    <lineage>
        <taxon>Bacteria</taxon>
        <taxon>Bacillati</taxon>
        <taxon>Actinomycetota</taxon>
        <taxon>Actinomycetes</taxon>
        <taxon>Micrococcales</taxon>
        <taxon>Microbacteriaceae</taxon>
        <taxon>Microbacterium</taxon>
    </lineage>
</organism>
<evidence type="ECO:0000256" key="1">
    <source>
        <dbReference type="ARBA" id="ARBA00023015"/>
    </source>
</evidence>
<dbReference type="STRING" id="36805.BOH66_15995"/>
<proteinExistence type="predicted"/>
<dbReference type="PROSITE" id="PS50949">
    <property type="entry name" value="HTH_GNTR"/>
    <property type="match status" value="1"/>
</dbReference>
<protein>
    <submittedName>
        <fullName evidence="5">GntR family transcriptional regulator</fullName>
    </submittedName>
</protein>
<evidence type="ECO:0000256" key="3">
    <source>
        <dbReference type="ARBA" id="ARBA00023163"/>
    </source>
</evidence>
<name>A0A1P8UBR0_9MICO</name>
<evidence type="ECO:0000313" key="5">
    <source>
        <dbReference type="EMBL" id="APZ35566.1"/>
    </source>
</evidence>
<dbReference type="InterPro" id="IPR000524">
    <property type="entry name" value="Tscrpt_reg_HTH_GntR"/>
</dbReference>
<keyword evidence="2" id="KW-0238">DNA-binding</keyword>
<gene>
    <name evidence="5" type="ORF">BOH66_15995</name>
</gene>
<dbReference type="Pfam" id="PF07729">
    <property type="entry name" value="FCD"/>
    <property type="match status" value="1"/>
</dbReference>